<feature type="transmembrane region" description="Helical" evidence="1">
    <location>
        <begin position="69"/>
        <end position="88"/>
    </location>
</feature>
<dbReference type="OrthoDB" id="7957736at2"/>
<name>A0A437M4K2_9SPHN</name>
<feature type="transmembrane region" description="Helical" evidence="1">
    <location>
        <begin position="147"/>
        <end position="170"/>
    </location>
</feature>
<keyword evidence="1" id="KW-0812">Transmembrane</keyword>
<dbReference type="Proteomes" id="UP000282971">
    <property type="component" value="Unassembled WGS sequence"/>
</dbReference>
<dbReference type="RefSeq" id="WP_127740329.1">
    <property type="nucleotide sequence ID" value="NZ_SACN01000001.1"/>
</dbReference>
<feature type="transmembrane region" description="Helical" evidence="1">
    <location>
        <begin position="95"/>
        <end position="117"/>
    </location>
</feature>
<protein>
    <recommendedName>
        <fullName evidence="4">Glycosyltransferase RgtA/B/C/D-like domain-containing protein</fullName>
    </recommendedName>
</protein>
<accession>A0A437M4K2</accession>
<sequence>MRPDKAAPFVVPALAAIFAIVQIAIFRWGVVTPDGVLQYGQALTGRYDDWHPPVTAWLWRQLLRVAPGGAGYLLFDAALYWGGIALIADRLRRKTGLAAGIALLLVGLLPISFGQVGALLKDTLLACLLTMAAALLWRGWTAGRIGAVVLIVIAAATRFNALFAAAPLLLLALPTRWTRRPWIILSLLVAALGGLAITSNLINVRALKPHRSQPFLSLVNFDLAGIVAHGGTNGYPLLSDEEAKRYTAHCYDPSLYGLQDQETCAAPEESLVRWTARPDESGVGVWLNAFLTSPGAYAAHRIAHLNRNWRVAPPVIPNDAVYVMSAPNDLGLSFTVRPSAKAVSDAGWAMAQSPLGRPFVWIICAAVLLALSPWLAERRFVTALAASALCYGLGYTVFSVASDLRYHLWTMLAAQIALVVAVATGFRSRTQPD</sequence>
<keyword evidence="1" id="KW-0472">Membrane</keyword>
<feature type="transmembrane region" description="Helical" evidence="1">
    <location>
        <begin position="182"/>
        <end position="202"/>
    </location>
</feature>
<dbReference type="AlphaFoldDB" id="A0A437M4K2"/>
<comment type="caution">
    <text evidence="2">The sequence shown here is derived from an EMBL/GenBank/DDBJ whole genome shotgun (WGS) entry which is preliminary data.</text>
</comment>
<gene>
    <name evidence="2" type="ORF">EOD43_01260</name>
</gene>
<reference evidence="2 3" key="1">
    <citation type="submission" date="2019-01" db="EMBL/GenBank/DDBJ databases">
        <authorList>
            <person name="Chen W.-M."/>
        </authorList>
    </citation>
    <scope>NUCLEOTIDE SEQUENCE [LARGE SCALE GENOMIC DNA]</scope>
    <source>
        <strain evidence="2 3">CCP-7</strain>
    </source>
</reference>
<feature type="transmembrane region" description="Helical" evidence="1">
    <location>
        <begin position="7"/>
        <end position="30"/>
    </location>
</feature>
<evidence type="ECO:0000313" key="2">
    <source>
        <dbReference type="EMBL" id="RVT92582.1"/>
    </source>
</evidence>
<proteinExistence type="predicted"/>
<organism evidence="2 3">
    <name type="scientific">Sphingomonas crocodyli</name>
    <dbReference type="NCBI Taxonomy" id="1979270"/>
    <lineage>
        <taxon>Bacteria</taxon>
        <taxon>Pseudomonadati</taxon>
        <taxon>Pseudomonadota</taxon>
        <taxon>Alphaproteobacteria</taxon>
        <taxon>Sphingomonadales</taxon>
        <taxon>Sphingomonadaceae</taxon>
        <taxon>Sphingomonas</taxon>
    </lineage>
</organism>
<evidence type="ECO:0008006" key="4">
    <source>
        <dbReference type="Google" id="ProtNLM"/>
    </source>
</evidence>
<feature type="transmembrane region" description="Helical" evidence="1">
    <location>
        <begin position="382"/>
        <end position="401"/>
    </location>
</feature>
<keyword evidence="3" id="KW-1185">Reference proteome</keyword>
<evidence type="ECO:0000256" key="1">
    <source>
        <dbReference type="SAM" id="Phobius"/>
    </source>
</evidence>
<keyword evidence="1" id="KW-1133">Transmembrane helix</keyword>
<evidence type="ECO:0000313" key="3">
    <source>
        <dbReference type="Proteomes" id="UP000282971"/>
    </source>
</evidence>
<feature type="transmembrane region" description="Helical" evidence="1">
    <location>
        <begin position="408"/>
        <end position="426"/>
    </location>
</feature>
<dbReference type="EMBL" id="SACN01000001">
    <property type="protein sequence ID" value="RVT92582.1"/>
    <property type="molecule type" value="Genomic_DNA"/>
</dbReference>
<feature type="transmembrane region" description="Helical" evidence="1">
    <location>
        <begin position="359"/>
        <end position="376"/>
    </location>
</feature>
<feature type="transmembrane region" description="Helical" evidence="1">
    <location>
        <begin position="123"/>
        <end position="140"/>
    </location>
</feature>